<dbReference type="EMBL" id="FOVF01000003">
    <property type="protein sequence ID" value="SFN04580.1"/>
    <property type="molecule type" value="Genomic_DNA"/>
</dbReference>
<evidence type="ECO:0000313" key="2">
    <source>
        <dbReference type="Proteomes" id="UP000198575"/>
    </source>
</evidence>
<dbReference type="PANTHER" id="PTHR36057:SF1">
    <property type="entry name" value="LIPOPROTEIN LIPID ATTACHMENT SITE-LIKE PROTEIN, PUTATIVE (DUF1223)-RELATED"/>
    <property type="match status" value="1"/>
</dbReference>
<dbReference type="InterPro" id="IPR010634">
    <property type="entry name" value="DUF1223"/>
</dbReference>
<dbReference type="InterPro" id="IPR036249">
    <property type="entry name" value="Thioredoxin-like_sf"/>
</dbReference>
<dbReference type="SUPFAM" id="SSF52833">
    <property type="entry name" value="Thioredoxin-like"/>
    <property type="match status" value="1"/>
</dbReference>
<gene>
    <name evidence="1" type="ORF">SAMN05216289_10339</name>
</gene>
<evidence type="ECO:0000313" key="1">
    <source>
        <dbReference type="EMBL" id="SFN04580.1"/>
    </source>
</evidence>
<organism evidence="1 2">
    <name type="scientific">Dokdonella immobilis</name>
    <dbReference type="NCBI Taxonomy" id="578942"/>
    <lineage>
        <taxon>Bacteria</taxon>
        <taxon>Pseudomonadati</taxon>
        <taxon>Pseudomonadota</taxon>
        <taxon>Gammaproteobacteria</taxon>
        <taxon>Lysobacterales</taxon>
        <taxon>Rhodanobacteraceae</taxon>
        <taxon>Dokdonella</taxon>
    </lineage>
</organism>
<dbReference type="STRING" id="578942.SAMN05216289_10339"/>
<proteinExistence type="predicted"/>
<dbReference type="Proteomes" id="UP000198575">
    <property type="component" value="Unassembled WGS sequence"/>
</dbReference>
<sequence length="245" mass="26706">MADDACKLRSGERIVPLVELYTSEGCSSCPPADRWLSAQLADTPLNWLAFHVDYWDYIGWADRFADPHYSERQRQRVNATGASTVYTPQVMVGANVRVAWQSASAFDHAVEAGGGIAPVDLELSLDGGPEGIEVRLAALDKRATGARAEVWLARYVDDQQSRVRAGENSGATLHHDRVVTRVWGPWQLDDSRLERSLHIARDPADWGLVAFAQDATGRTLQSLGLSWKACASGSGKAAHPTANLP</sequence>
<name>A0A1I4VTR3_9GAMM</name>
<reference evidence="1 2" key="1">
    <citation type="submission" date="2016-10" db="EMBL/GenBank/DDBJ databases">
        <authorList>
            <person name="de Groot N.N."/>
        </authorList>
    </citation>
    <scope>NUCLEOTIDE SEQUENCE [LARGE SCALE GENOMIC DNA]</scope>
    <source>
        <strain evidence="1 2">CGMCC 1.7659</strain>
    </source>
</reference>
<dbReference type="PANTHER" id="PTHR36057">
    <property type="match status" value="1"/>
</dbReference>
<evidence type="ECO:0008006" key="3">
    <source>
        <dbReference type="Google" id="ProtNLM"/>
    </source>
</evidence>
<dbReference type="AlphaFoldDB" id="A0A1I4VTR3"/>
<protein>
    <recommendedName>
        <fullName evidence="3">DUF1223 domain-containing protein</fullName>
    </recommendedName>
</protein>
<dbReference type="Pfam" id="PF06764">
    <property type="entry name" value="DUF1223"/>
    <property type="match status" value="1"/>
</dbReference>
<keyword evidence="2" id="KW-1185">Reference proteome</keyword>
<accession>A0A1I4VTR3</accession>